<feature type="compositionally biased region" description="Low complexity" evidence="2">
    <location>
        <begin position="26"/>
        <end position="41"/>
    </location>
</feature>
<accession>A0A2U1MIP9</accession>
<evidence type="ECO:0000256" key="1">
    <source>
        <dbReference type="SAM" id="Coils"/>
    </source>
</evidence>
<proteinExistence type="predicted"/>
<dbReference type="OrthoDB" id="1924603at2759"/>
<dbReference type="PANTHER" id="PTHR31016:SF20">
    <property type="entry name" value="HEAT-INDUCIBLE TRANSCRIPTION REPRESSOR-RELATED"/>
    <property type="match status" value="1"/>
</dbReference>
<feature type="compositionally biased region" description="Basic and acidic residues" evidence="2">
    <location>
        <begin position="14"/>
        <end position="23"/>
    </location>
</feature>
<organism evidence="3 4">
    <name type="scientific">Artemisia annua</name>
    <name type="common">Sweet wormwood</name>
    <dbReference type="NCBI Taxonomy" id="35608"/>
    <lineage>
        <taxon>Eukaryota</taxon>
        <taxon>Viridiplantae</taxon>
        <taxon>Streptophyta</taxon>
        <taxon>Embryophyta</taxon>
        <taxon>Tracheophyta</taxon>
        <taxon>Spermatophyta</taxon>
        <taxon>Magnoliopsida</taxon>
        <taxon>eudicotyledons</taxon>
        <taxon>Gunneridae</taxon>
        <taxon>Pentapetalae</taxon>
        <taxon>asterids</taxon>
        <taxon>campanulids</taxon>
        <taxon>Asterales</taxon>
        <taxon>Asteraceae</taxon>
        <taxon>Asteroideae</taxon>
        <taxon>Anthemideae</taxon>
        <taxon>Artemisiinae</taxon>
        <taxon>Artemisia</taxon>
    </lineage>
</organism>
<feature type="region of interest" description="Disordered" evidence="2">
    <location>
        <begin position="1"/>
        <end position="51"/>
    </location>
</feature>
<evidence type="ECO:0000313" key="3">
    <source>
        <dbReference type="EMBL" id="PWA61150.1"/>
    </source>
</evidence>
<dbReference type="EMBL" id="PKPP01005172">
    <property type="protein sequence ID" value="PWA61150.1"/>
    <property type="molecule type" value="Genomic_DNA"/>
</dbReference>
<dbReference type="PANTHER" id="PTHR31016">
    <property type="entry name" value="OS04G0228100 PROTEIN"/>
    <property type="match status" value="1"/>
</dbReference>
<feature type="compositionally biased region" description="Polar residues" evidence="2">
    <location>
        <begin position="327"/>
        <end position="336"/>
    </location>
</feature>
<feature type="coiled-coil region" evidence="1">
    <location>
        <begin position="179"/>
        <end position="250"/>
    </location>
</feature>
<name>A0A2U1MIP9_ARTAN</name>
<sequence length="336" mass="37619">MAYRRRQGLSRSSTFKEEPHCPPHDVVVSTSSSVASAPSSPLGSQANRAPITHRESPLSLAGYANSPFHSLVRDRSKVLHYAPYNQMIALRIYYFGLFSACCAIGFGEGNEGGSDVDKRPQNTQETSKVDKRKTETNHEDFWMQNQLQENRTQSSQPQTIHEHQLKASRDVAIATAAKAKLLLREIKTVKADLAFAKQRSSQLEEENKILREAREKGDHPADDDMIRLQLETLLAEKARLANENSVYVRENSCLREIIKYHKLSMQDIVYVDEGIEEVAEVNPKISRTLSVSPPLPSSPQTKTPLRKKESPPIPKSLDVPTKKNPPIKSSTNHAST</sequence>
<evidence type="ECO:0000256" key="2">
    <source>
        <dbReference type="SAM" id="MobiDB-lite"/>
    </source>
</evidence>
<evidence type="ECO:0000313" key="4">
    <source>
        <dbReference type="Proteomes" id="UP000245207"/>
    </source>
</evidence>
<dbReference type="STRING" id="35608.A0A2U1MIP9"/>
<keyword evidence="4" id="KW-1185">Reference proteome</keyword>
<keyword evidence="1" id="KW-0175">Coiled coil</keyword>
<protein>
    <submittedName>
        <fullName evidence="3">Uncharacterized protein</fullName>
    </submittedName>
</protein>
<reference evidence="3 4" key="1">
    <citation type="journal article" date="2018" name="Mol. Plant">
        <title>The genome of Artemisia annua provides insight into the evolution of Asteraceae family and artemisinin biosynthesis.</title>
        <authorList>
            <person name="Shen Q."/>
            <person name="Zhang L."/>
            <person name="Liao Z."/>
            <person name="Wang S."/>
            <person name="Yan T."/>
            <person name="Shi P."/>
            <person name="Liu M."/>
            <person name="Fu X."/>
            <person name="Pan Q."/>
            <person name="Wang Y."/>
            <person name="Lv Z."/>
            <person name="Lu X."/>
            <person name="Zhang F."/>
            <person name="Jiang W."/>
            <person name="Ma Y."/>
            <person name="Chen M."/>
            <person name="Hao X."/>
            <person name="Li L."/>
            <person name="Tang Y."/>
            <person name="Lv G."/>
            <person name="Zhou Y."/>
            <person name="Sun X."/>
            <person name="Brodelius P.E."/>
            <person name="Rose J.K.C."/>
            <person name="Tang K."/>
        </authorList>
    </citation>
    <scope>NUCLEOTIDE SEQUENCE [LARGE SCALE GENOMIC DNA]</scope>
    <source>
        <strain evidence="4">cv. Huhao1</strain>
        <tissue evidence="3">Leaf</tissue>
    </source>
</reference>
<feature type="region of interest" description="Disordered" evidence="2">
    <location>
        <begin position="288"/>
        <end position="336"/>
    </location>
</feature>
<dbReference type="AlphaFoldDB" id="A0A2U1MIP9"/>
<feature type="compositionally biased region" description="Basic and acidic residues" evidence="2">
    <location>
        <begin position="127"/>
        <end position="136"/>
    </location>
</feature>
<gene>
    <name evidence="3" type="ORF">CTI12_AA375470</name>
</gene>
<feature type="region of interest" description="Disordered" evidence="2">
    <location>
        <begin position="110"/>
        <end position="136"/>
    </location>
</feature>
<dbReference type="Proteomes" id="UP000245207">
    <property type="component" value="Unassembled WGS sequence"/>
</dbReference>
<comment type="caution">
    <text evidence="3">The sequence shown here is derived from an EMBL/GenBank/DDBJ whole genome shotgun (WGS) entry which is preliminary data.</text>
</comment>